<dbReference type="GO" id="GO:0000976">
    <property type="term" value="F:transcription cis-regulatory region binding"/>
    <property type="evidence" value="ECO:0007669"/>
    <property type="project" value="TreeGrafter"/>
</dbReference>
<dbReference type="GO" id="GO:0032993">
    <property type="term" value="C:protein-DNA complex"/>
    <property type="evidence" value="ECO:0007669"/>
    <property type="project" value="TreeGrafter"/>
</dbReference>
<dbReference type="InterPro" id="IPR016032">
    <property type="entry name" value="Sig_transdc_resp-reg_C-effctor"/>
</dbReference>
<feature type="DNA-binding region" description="OmpR/PhoB-type" evidence="7">
    <location>
        <begin position="131"/>
        <end position="230"/>
    </location>
</feature>
<gene>
    <name evidence="10" type="ORF">SH1V18_32790</name>
</gene>
<evidence type="ECO:0000256" key="4">
    <source>
        <dbReference type="ARBA" id="ARBA00023163"/>
    </source>
</evidence>
<dbReference type="Proteomes" id="UP001144256">
    <property type="component" value="Unassembled WGS sequence"/>
</dbReference>
<keyword evidence="3 7" id="KW-0238">DNA-binding</keyword>
<reference evidence="10" key="1">
    <citation type="submission" date="2022-06" db="EMBL/GenBank/DDBJ databases">
        <title>Vallitalea longa sp. nov., an anaerobic bacterium isolated from marine sediment.</title>
        <authorList>
            <person name="Hirano S."/>
            <person name="Terahara T."/>
            <person name="Mori K."/>
            <person name="Hamada M."/>
            <person name="Matsumoto R."/>
            <person name="Kobayashi T."/>
        </authorList>
    </citation>
    <scope>NUCLEOTIDE SEQUENCE</scope>
    <source>
        <strain evidence="10">SH18-1</strain>
    </source>
</reference>
<dbReference type="InterPro" id="IPR036388">
    <property type="entry name" value="WH-like_DNA-bd_sf"/>
</dbReference>
<evidence type="ECO:0000256" key="5">
    <source>
        <dbReference type="ARBA" id="ARBA00024867"/>
    </source>
</evidence>
<dbReference type="SMART" id="SM00862">
    <property type="entry name" value="Trans_reg_C"/>
    <property type="match status" value="1"/>
</dbReference>
<dbReference type="PANTHER" id="PTHR48111">
    <property type="entry name" value="REGULATOR OF RPOS"/>
    <property type="match status" value="1"/>
</dbReference>
<dbReference type="EMBL" id="BRLB01000012">
    <property type="protein sequence ID" value="GKX30799.1"/>
    <property type="molecule type" value="Genomic_DNA"/>
</dbReference>
<dbReference type="InterPro" id="IPR039420">
    <property type="entry name" value="WalR-like"/>
</dbReference>
<comment type="caution">
    <text evidence="10">The sequence shown here is derived from an EMBL/GenBank/DDBJ whole genome shotgun (WGS) entry which is preliminary data.</text>
</comment>
<sequence length="236" mass="27680">MDRMPMKILIIEDDNSLRNVLKQNLERYGYEVIVTKDFKNIDKTYFSINPDLTLLDINLPYYDGYMLCEIFSRKSNKPIIIISSNNTELEQIHGIELGADDYIIKPFSMQMLHTKIRGLLRRCYDKSDQNNNIIEVCGIKLDLEKFRISYRDKEAVLSKNELTLLKLFLCNKNKVISREEILNALWDSDTFIDENTLNVNIKRVKNRLEEINISKTAIKNKRAVGYFFDTGAIDYE</sequence>
<feature type="modified residue" description="4-aspartylphosphate" evidence="6">
    <location>
        <position position="56"/>
    </location>
</feature>
<dbReference type="Gene3D" id="1.10.10.10">
    <property type="entry name" value="Winged helix-like DNA-binding domain superfamily/Winged helix DNA-binding domain"/>
    <property type="match status" value="1"/>
</dbReference>
<dbReference type="GO" id="GO:0005829">
    <property type="term" value="C:cytosol"/>
    <property type="evidence" value="ECO:0007669"/>
    <property type="project" value="TreeGrafter"/>
</dbReference>
<dbReference type="Gene3D" id="6.10.250.690">
    <property type="match status" value="1"/>
</dbReference>
<dbReference type="PROSITE" id="PS50110">
    <property type="entry name" value="RESPONSE_REGULATORY"/>
    <property type="match status" value="1"/>
</dbReference>
<keyword evidence="4" id="KW-0804">Transcription</keyword>
<feature type="domain" description="Response regulatory" evidence="8">
    <location>
        <begin position="7"/>
        <end position="120"/>
    </location>
</feature>
<dbReference type="Gene3D" id="3.40.50.2300">
    <property type="match status" value="1"/>
</dbReference>
<feature type="domain" description="OmpR/PhoB-type" evidence="9">
    <location>
        <begin position="131"/>
        <end position="230"/>
    </location>
</feature>
<dbReference type="GO" id="GO:0000156">
    <property type="term" value="F:phosphorelay response regulator activity"/>
    <property type="evidence" value="ECO:0007669"/>
    <property type="project" value="TreeGrafter"/>
</dbReference>
<evidence type="ECO:0000256" key="6">
    <source>
        <dbReference type="PROSITE-ProRule" id="PRU00169"/>
    </source>
</evidence>
<keyword evidence="11" id="KW-1185">Reference proteome</keyword>
<comment type="function">
    <text evidence="5">May play the central regulatory role in sporulation. It may be an element of the effector pathway responsible for the activation of sporulation genes in response to nutritional stress. Spo0A may act in concert with spo0H (a sigma factor) to control the expression of some genes that are critical to the sporulation process.</text>
</comment>
<organism evidence="10 11">
    <name type="scientific">Vallitalea longa</name>
    <dbReference type="NCBI Taxonomy" id="2936439"/>
    <lineage>
        <taxon>Bacteria</taxon>
        <taxon>Bacillati</taxon>
        <taxon>Bacillota</taxon>
        <taxon>Clostridia</taxon>
        <taxon>Lachnospirales</taxon>
        <taxon>Vallitaleaceae</taxon>
        <taxon>Vallitalea</taxon>
    </lineage>
</organism>
<dbReference type="InterPro" id="IPR001867">
    <property type="entry name" value="OmpR/PhoB-type_DNA-bd"/>
</dbReference>
<dbReference type="RefSeq" id="WP_281817286.1">
    <property type="nucleotide sequence ID" value="NZ_BRLB01000012.1"/>
</dbReference>
<dbReference type="Pfam" id="PF00072">
    <property type="entry name" value="Response_reg"/>
    <property type="match status" value="1"/>
</dbReference>
<evidence type="ECO:0000259" key="9">
    <source>
        <dbReference type="PROSITE" id="PS51755"/>
    </source>
</evidence>
<dbReference type="Pfam" id="PF00486">
    <property type="entry name" value="Trans_reg_C"/>
    <property type="match status" value="1"/>
</dbReference>
<dbReference type="PANTHER" id="PTHR48111:SF43">
    <property type="entry name" value="STAGE 0 SPORULATION PROTEIN A HOMOLOG"/>
    <property type="match status" value="1"/>
</dbReference>
<dbReference type="AlphaFoldDB" id="A0A9W6DHE9"/>
<proteinExistence type="predicted"/>
<dbReference type="GO" id="GO:0006355">
    <property type="term" value="P:regulation of DNA-templated transcription"/>
    <property type="evidence" value="ECO:0007669"/>
    <property type="project" value="InterPro"/>
</dbReference>
<dbReference type="SUPFAM" id="SSF52172">
    <property type="entry name" value="CheY-like"/>
    <property type="match status" value="1"/>
</dbReference>
<evidence type="ECO:0000256" key="2">
    <source>
        <dbReference type="ARBA" id="ARBA00023015"/>
    </source>
</evidence>
<dbReference type="SUPFAM" id="SSF46894">
    <property type="entry name" value="C-terminal effector domain of the bipartite response regulators"/>
    <property type="match status" value="1"/>
</dbReference>
<evidence type="ECO:0000313" key="10">
    <source>
        <dbReference type="EMBL" id="GKX30799.1"/>
    </source>
</evidence>
<evidence type="ECO:0000313" key="11">
    <source>
        <dbReference type="Proteomes" id="UP001144256"/>
    </source>
</evidence>
<evidence type="ECO:0000256" key="7">
    <source>
        <dbReference type="PROSITE-ProRule" id="PRU01091"/>
    </source>
</evidence>
<evidence type="ECO:0000256" key="3">
    <source>
        <dbReference type="ARBA" id="ARBA00023125"/>
    </source>
</evidence>
<evidence type="ECO:0000259" key="8">
    <source>
        <dbReference type="PROSITE" id="PS50110"/>
    </source>
</evidence>
<keyword evidence="2" id="KW-0805">Transcription regulation</keyword>
<name>A0A9W6DHE9_9FIRM</name>
<evidence type="ECO:0000256" key="1">
    <source>
        <dbReference type="ARBA" id="ARBA00018672"/>
    </source>
</evidence>
<keyword evidence="6" id="KW-0597">Phosphoprotein</keyword>
<dbReference type="SMART" id="SM00448">
    <property type="entry name" value="REC"/>
    <property type="match status" value="1"/>
</dbReference>
<dbReference type="CDD" id="cd00383">
    <property type="entry name" value="trans_reg_C"/>
    <property type="match status" value="1"/>
</dbReference>
<dbReference type="PROSITE" id="PS51755">
    <property type="entry name" value="OMPR_PHOB"/>
    <property type="match status" value="1"/>
</dbReference>
<accession>A0A9W6DHE9</accession>
<protein>
    <recommendedName>
        <fullName evidence="1">Stage 0 sporulation protein A homolog</fullName>
    </recommendedName>
</protein>
<dbReference type="InterPro" id="IPR001789">
    <property type="entry name" value="Sig_transdc_resp-reg_receiver"/>
</dbReference>
<dbReference type="InterPro" id="IPR011006">
    <property type="entry name" value="CheY-like_superfamily"/>
</dbReference>